<evidence type="ECO:0000313" key="5">
    <source>
        <dbReference type="EMBL" id="MEQ2171890.1"/>
    </source>
</evidence>
<dbReference type="PROSITE" id="PS50092">
    <property type="entry name" value="TSP1"/>
    <property type="match status" value="1"/>
</dbReference>
<keyword evidence="2" id="KW-1015">Disulfide bond</keyword>
<dbReference type="InterPro" id="IPR000884">
    <property type="entry name" value="TSP1_rpt"/>
</dbReference>
<dbReference type="Pfam" id="PF19028">
    <property type="entry name" value="TSP1_spondin"/>
    <property type="match status" value="1"/>
</dbReference>
<dbReference type="PANTHER" id="PTHR11311">
    <property type="entry name" value="SPONDIN"/>
    <property type="match status" value="1"/>
</dbReference>
<dbReference type="PANTHER" id="PTHR11311:SF7">
    <property type="entry name" value="THROMBOSPONDIN TYPE-1 DOMAIN-CONTAINING PROTEIN 7B"/>
    <property type="match status" value="1"/>
</dbReference>
<protein>
    <submittedName>
        <fullName evidence="5">Thrombospondin type-1 domain-containing protein 7B</fullName>
    </submittedName>
</protein>
<accession>A0ABV0NKG3</accession>
<evidence type="ECO:0000256" key="3">
    <source>
        <dbReference type="ARBA" id="ARBA00023180"/>
    </source>
</evidence>
<feature type="domain" description="Spondin-like TSP1" evidence="4">
    <location>
        <begin position="41"/>
        <end position="97"/>
    </location>
</feature>
<comment type="caution">
    <text evidence="5">The sequence shown here is derived from an EMBL/GenBank/DDBJ whole genome shotgun (WGS) entry which is preliminary data.</text>
</comment>
<dbReference type="Gene3D" id="2.20.100.10">
    <property type="entry name" value="Thrombospondin type-1 (TSP1) repeat"/>
    <property type="match status" value="1"/>
</dbReference>
<sequence>MCIGRLNKVFLKTLFVYTCRCLDSSRPETNRPCLLPCKKDCVVTPFSEWTACPTSCLPDNSTAAMQSRYRIIIQMSANGGQECPDTMYEERECDSVRVCPVYRWRMQKWHSCTLVPDSVRRGLSGSGEACGNGLETRGKY</sequence>
<keyword evidence="3" id="KW-0325">Glycoprotein</keyword>
<dbReference type="InterPro" id="IPR044004">
    <property type="entry name" value="TSP1_spondin_dom"/>
</dbReference>
<proteinExistence type="predicted"/>
<dbReference type="SUPFAM" id="SSF82895">
    <property type="entry name" value="TSP-1 type 1 repeat"/>
    <property type="match status" value="1"/>
</dbReference>
<evidence type="ECO:0000256" key="1">
    <source>
        <dbReference type="ARBA" id="ARBA00022729"/>
    </source>
</evidence>
<name>A0ABV0NKG3_9TELE</name>
<dbReference type="EMBL" id="JAHRIO010041098">
    <property type="protein sequence ID" value="MEQ2171890.1"/>
    <property type="molecule type" value="Genomic_DNA"/>
</dbReference>
<evidence type="ECO:0000313" key="6">
    <source>
        <dbReference type="Proteomes" id="UP001476798"/>
    </source>
</evidence>
<keyword evidence="1" id="KW-0732">Signal</keyword>
<dbReference type="SMART" id="SM00209">
    <property type="entry name" value="TSP1"/>
    <property type="match status" value="1"/>
</dbReference>
<dbReference type="Proteomes" id="UP001476798">
    <property type="component" value="Unassembled WGS sequence"/>
</dbReference>
<dbReference type="InterPro" id="IPR051418">
    <property type="entry name" value="Spondin/Thrombospondin_T1"/>
</dbReference>
<organism evidence="5 6">
    <name type="scientific">Goodea atripinnis</name>
    <dbReference type="NCBI Taxonomy" id="208336"/>
    <lineage>
        <taxon>Eukaryota</taxon>
        <taxon>Metazoa</taxon>
        <taxon>Chordata</taxon>
        <taxon>Craniata</taxon>
        <taxon>Vertebrata</taxon>
        <taxon>Euteleostomi</taxon>
        <taxon>Actinopterygii</taxon>
        <taxon>Neopterygii</taxon>
        <taxon>Teleostei</taxon>
        <taxon>Neoteleostei</taxon>
        <taxon>Acanthomorphata</taxon>
        <taxon>Ovalentaria</taxon>
        <taxon>Atherinomorphae</taxon>
        <taxon>Cyprinodontiformes</taxon>
        <taxon>Goodeidae</taxon>
        <taxon>Goodea</taxon>
    </lineage>
</organism>
<evidence type="ECO:0000256" key="2">
    <source>
        <dbReference type="ARBA" id="ARBA00023157"/>
    </source>
</evidence>
<gene>
    <name evidence="5" type="primary">THSD7B</name>
    <name evidence="5" type="ORF">GOODEAATRI_015237</name>
</gene>
<reference evidence="5 6" key="1">
    <citation type="submission" date="2021-06" db="EMBL/GenBank/DDBJ databases">
        <authorList>
            <person name="Palmer J.M."/>
        </authorList>
    </citation>
    <scope>NUCLEOTIDE SEQUENCE [LARGE SCALE GENOMIC DNA]</scope>
    <source>
        <strain evidence="5 6">GA_2019</strain>
        <tissue evidence="5">Muscle</tissue>
    </source>
</reference>
<dbReference type="InterPro" id="IPR036383">
    <property type="entry name" value="TSP1_rpt_sf"/>
</dbReference>
<evidence type="ECO:0000259" key="4">
    <source>
        <dbReference type="Pfam" id="PF19028"/>
    </source>
</evidence>
<keyword evidence="6" id="KW-1185">Reference proteome</keyword>